<name>A0A6A6NQ81_9PEZI</name>
<feature type="domain" description="C2H2-type" evidence="1">
    <location>
        <begin position="35"/>
        <end position="61"/>
    </location>
</feature>
<dbReference type="InterPro" id="IPR013087">
    <property type="entry name" value="Znf_C2H2_type"/>
</dbReference>
<evidence type="ECO:0000313" key="2">
    <source>
        <dbReference type="EMBL" id="KAF2453574.1"/>
    </source>
</evidence>
<dbReference type="AlphaFoldDB" id="A0A6A6NQ81"/>
<dbReference type="OrthoDB" id="3939438at2759"/>
<sequence>MQQTFTFVSGCKVLEDNSRDGQRRRKREQLPSNVLKCNWPGCLSTRTFRSEAALKRHTLKHAPRKVFNCSVVGCTSKHYRADKAREHLRQCHVDSDLVNCPAESCSVQLPRDLISIHVRNHSEDEKYIPASFDCKGLLELRPRALRPCPVAKCRKWLATNEMLNHIRAHPERPDLTAPNTERVVDGYDLAKCCIVCPLCKHSCSDGIQLKNHLEDKHLFIDLAHFAKWAKRVSQLFPDTCPWHFILQWIRNEARIRTDEICQVCHVRDHSHHMNLLHVSGEVFEKRREILKIWPNFWSHPVFDDIRRKDWRFSDIRHFRWEFEDNVRSHASVLSSSVAG</sequence>
<reference evidence="2" key="1">
    <citation type="journal article" date="2020" name="Stud. Mycol.">
        <title>101 Dothideomycetes genomes: a test case for predicting lifestyles and emergence of pathogens.</title>
        <authorList>
            <person name="Haridas S."/>
            <person name="Albert R."/>
            <person name="Binder M."/>
            <person name="Bloem J."/>
            <person name="Labutti K."/>
            <person name="Salamov A."/>
            <person name="Andreopoulos B."/>
            <person name="Baker S."/>
            <person name="Barry K."/>
            <person name="Bills G."/>
            <person name="Bluhm B."/>
            <person name="Cannon C."/>
            <person name="Castanera R."/>
            <person name="Culley D."/>
            <person name="Daum C."/>
            <person name="Ezra D."/>
            <person name="Gonzalez J."/>
            <person name="Henrissat B."/>
            <person name="Kuo A."/>
            <person name="Liang C."/>
            <person name="Lipzen A."/>
            <person name="Lutzoni F."/>
            <person name="Magnuson J."/>
            <person name="Mondo S."/>
            <person name="Nolan M."/>
            <person name="Ohm R."/>
            <person name="Pangilinan J."/>
            <person name="Park H.-J."/>
            <person name="Ramirez L."/>
            <person name="Alfaro M."/>
            <person name="Sun H."/>
            <person name="Tritt A."/>
            <person name="Yoshinaga Y."/>
            <person name="Zwiers L.-H."/>
            <person name="Turgeon B."/>
            <person name="Goodwin S."/>
            <person name="Spatafora J."/>
            <person name="Crous P."/>
            <person name="Grigoriev I."/>
        </authorList>
    </citation>
    <scope>NUCLEOTIDE SEQUENCE</scope>
    <source>
        <strain evidence="2">ATCC 16933</strain>
    </source>
</reference>
<feature type="domain" description="C2H2-type" evidence="1">
    <location>
        <begin position="146"/>
        <end position="169"/>
    </location>
</feature>
<evidence type="ECO:0000313" key="3">
    <source>
        <dbReference type="Proteomes" id="UP000799766"/>
    </source>
</evidence>
<proteinExistence type="predicted"/>
<dbReference type="Proteomes" id="UP000799766">
    <property type="component" value="Unassembled WGS sequence"/>
</dbReference>
<evidence type="ECO:0000259" key="1">
    <source>
        <dbReference type="SMART" id="SM00355"/>
    </source>
</evidence>
<feature type="domain" description="C2H2-type" evidence="1">
    <location>
        <begin position="67"/>
        <end position="92"/>
    </location>
</feature>
<dbReference type="EMBL" id="MU001696">
    <property type="protein sequence ID" value="KAF2453574.1"/>
    <property type="molecule type" value="Genomic_DNA"/>
</dbReference>
<dbReference type="Gene3D" id="3.30.160.60">
    <property type="entry name" value="Classic Zinc Finger"/>
    <property type="match status" value="1"/>
</dbReference>
<feature type="domain" description="C2H2-type" evidence="1">
    <location>
        <begin position="194"/>
        <end position="217"/>
    </location>
</feature>
<protein>
    <recommendedName>
        <fullName evidence="1">C2H2-type domain-containing protein</fullName>
    </recommendedName>
</protein>
<keyword evidence="3" id="KW-1185">Reference proteome</keyword>
<dbReference type="SMART" id="SM00355">
    <property type="entry name" value="ZnF_C2H2"/>
    <property type="match status" value="4"/>
</dbReference>
<organism evidence="2 3">
    <name type="scientific">Lineolata rhizophorae</name>
    <dbReference type="NCBI Taxonomy" id="578093"/>
    <lineage>
        <taxon>Eukaryota</taxon>
        <taxon>Fungi</taxon>
        <taxon>Dikarya</taxon>
        <taxon>Ascomycota</taxon>
        <taxon>Pezizomycotina</taxon>
        <taxon>Dothideomycetes</taxon>
        <taxon>Dothideomycetes incertae sedis</taxon>
        <taxon>Lineolatales</taxon>
        <taxon>Lineolataceae</taxon>
        <taxon>Lineolata</taxon>
    </lineage>
</organism>
<accession>A0A6A6NQ81</accession>
<gene>
    <name evidence="2" type="ORF">BDY21DRAFT_121141</name>
</gene>